<organism evidence="2 3">
    <name type="scientific">Lentzea albidocapillata subsp. violacea</name>
    <dbReference type="NCBI Taxonomy" id="128104"/>
    <lineage>
        <taxon>Bacteria</taxon>
        <taxon>Bacillati</taxon>
        <taxon>Actinomycetota</taxon>
        <taxon>Actinomycetes</taxon>
        <taxon>Pseudonocardiales</taxon>
        <taxon>Pseudonocardiaceae</taxon>
        <taxon>Lentzea</taxon>
    </lineage>
</organism>
<evidence type="ECO:0000313" key="2">
    <source>
        <dbReference type="EMBL" id="SDN00929.1"/>
    </source>
</evidence>
<feature type="compositionally biased region" description="Basic and acidic residues" evidence="1">
    <location>
        <begin position="1"/>
        <end position="10"/>
    </location>
</feature>
<accession>A0A1G9XVT3</accession>
<dbReference type="EMBL" id="FNET01000031">
    <property type="protein sequence ID" value="SDN00929.1"/>
    <property type="molecule type" value="Genomic_DNA"/>
</dbReference>
<reference evidence="3" key="1">
    <citation type="submission" date="2016-10" db="EMBL/GenBank/DDBJ databases">
        <authorList>
            <person name="Varghese N."/>
            <person name="Submissions S."/>
        </authorList>
    </citation>
    <scope>NUCLEOTIDE SEQUENCE [LARGE SCALE GENOMIC DNA]</scope>
    <source>
        <strain evidence="3">DSM 44796</strain>
    </source>
</reference>
<feature type="region of interest" description="Disordered" evidence="1">
    <location>
        <begin position="1"/>
        <end position="21"/>
    </location>
</feature>
<evidence type="ECO:0000313" key="3">
    <source>
        <dbReference type="Proteomes" id="UP000199682"/>
    </source>
</evidence>
<name>A0A1G9XVT3_9PSEU</name>
<sequence>MAVYTDRIRTDSSPQRGTEPDAEFYERMAGPFWDQARDVITEWWSHLPEHAQRGFRKRLLDRNSNANVSSALWELYLHEMLLGAGCTVEIERPLGSRGKTPDFLVTRGDEQFVVEAIWTSERADDALTAALLDTIDRLPSPNFRVSVTINRAGSTAPQQKRLKAGLTRWLAELDPDHAIADLMQRHRPLPSYTWQEADWSISFMAFPRDPGRRGIPSSRTIGMYPPMKEPLRSDLVLEAVRRKGKKYGELSMPFIVAVGQATYFPEDDDIGNSLYGRPIEYTRSGDSSALRRLPDGYWTTPHTDSHSRVSGVLVVNNPGPWNWTKNTPVLWCSPNSRSIDAPVLPTWGTAHLASGQVERQPPAAPASTALGLPEDWPIGGPFQRHTR</sequence>
<protein>
    <submittedName>
        <fullName evidence="2">Uncharacterized protein</fullName>
    </submittedName>
</protein>
<proteinExistence type="predicted"/>
<gene>
    <name evidence="2" type="ORF">SAMN04488074_13163</name>
</gene>
<feature type="region of interest" description="Disordered" evidence="1">
    <location>
        <begin position="356"/>
        <end position="387"/>
    </location>
</feature>
<evidence type="ECO:0000256" key="1">
    <source>
        <dbReference type="SAM" id="MobiDB-lite"/>
    </source>
</evidence>
<dbReference type="AlphaFoldDB" id="A0A1G9XVT3"/>
<dbReference type="Proteomes" id="UP000199682">
    <property type="component" value="Unassembled WGS sequence"/>
</dbReference>